<dbReference type="InterPro" id="IPR036291">
    <property type="entry name" value="NAD(P)-bd_dom_sf"/>
</dbReference>
<dbReference type="Gene3D" id="3.40.50.720">
    <property type="entry name" value="NAD(P)-binding Rossmann-like Domain"/>
    <property type="match status" value="1"/>
</dbReference>
<dbReference type="OrthoDB" id="7352421at2"/>
<sequence>MRIAIFGSTGKTGKHVVEQALERGYEVTAFVRDPSKLTVDPESVRVVQGDAQDAEAVAKAVEGADAVISALGQTPSSQKDLLTVSADHIVAAMKEHGVDRYVTLLGAGVSDPKDYSSLGRKFMLGLMKIFARHILEDAQNHADKVRASGLDWVIVRPPRLTDGERTGKVEAGYMKLGPSATISRADLATFMLDSVEDDTWVGQAPMVTN</sequence>
<dbReference type="GO" id="GO:0004074">
    <property type="term" value="F:biliverdin reductase [NAD(P)H] activity"/>
    <property type="evidence" value="ECO:0007669"/>
    <property type="project" value="TreeGrafter"/>
</dbReference>
<dbReference type="PANTHER" id="PTHR43355:SF2">
    <property type="entry name" value="FLAVIN REDUCTASE (NADPH)"/>
    <property type="match status" value="1"/>
</dbReference>
<dbReference type="Proteomes" id="UP000315995">
    <property type="component" value="Chromosome"/>
</dbReference>
<name>A0A4Y6PRT3_PERCE</name>
<evidence type="ECO:0000313" key="3">
    <source>
        <dbReference type="Proteomes" id="UP000315995"/>
    </source>
</evidence>
<accession>A0A5B8Y3I7</accession>
<reference evidence="2 3" key="1">
    <citation type="submission" date="2019-06" db="EMBL/GenBank/DDBJ databases">
        <title>Persicimonas caeni gen. nov., sp. nov., a predatory bacterium isolated from solar saltern.</title>
        <authorList>
            <person name="Wang S."/>
        </authorList>
    </citation>
    <scope>NUCLEOTIDE SEQUENCE [LARGE SCALE GENOMIC DNA]</scope>
    <source>
        <strain evidence="2 3">YN101</strain>
    </source>
</reference>
<dbReference type="EMBL" id="CP041186">
    <property type="protein sequence ID" value="QDG50940.1"/>
    <property type="molecule type" value="Genomic_DNA"/>
</dbReference>
<evidence type="ECO:0000313" key="2">
    <source>
        <dbReference type="EMBL" id="QDG50940.1"/>
    </source>
</evidence>
<protein>
    <submittedName>
        <fullName evidence="2">SDR family oxidoreductase</fullName>
    </submittedName>
</protein>
<dbReference type="CDD" id="cd05244">
    <property type="entry name" value="BVR-B_like_SDR_a"/>
    <property type="match status" value="1"/>
</dbReference>
<accession>A0A4Y6PRT3</accession>
<keyword evidence="3" id="KW-1185">Reference proteome</keyword>
<dbReference type="SUPFAM" id="SSF51735">
    <property type="entry name" value="NAD(P)-binding Rossmann-fold domains"/>
    <property type="match status" value="1"/>
</dbReference>
<dbReference type="GO" id="GO:0042602">
    <property type="term" value="F:riboflavin reductase (NADPH) activity"/>
    <property type="evidence" value="ECO:0007669"/>
    <property type="project" value="TreeGrafter"/>
</dbReference>
<dbReference type="RefSeq" id="WP_141197430.1">
    <property type="nucleotide sequence ID" value="NZ_CP041186.1"/>
</dbReference>
<dbReference type="PANTHER" id="PTHR43355">
    <property type="entry name" value="FLAVIN REDUCTASE (NADPH)"/>
    <property type="match status" value="1"/>
</dbReference>
<feature type="domain" description="NAD(P)-binding" evidence="1">
    <location>
        <begin position="7"/>
        <end position="197"/>
    </location>
</feature>
<dbReference type="InterPro" id="IPR051606">
    <property type="entry name" value="Polyketide_Oxido-like"/>
</dbReference>
<gene>
    <name evidence="2" type="ORF">FIV42_09400</name>
</gene>
<dbReference type="Pfam" id="PF13460">
    <property type="entry name" value="NAD_binding_10"/>
    <property type="match status" value="1"/>
</dbReference>
<proteinExistence type="predicted"/>
<evidence type="ECO:0000259" key="1">
    <source>
        <dbReference type="Pfam" id="PF13460"/>
    </source>
</evidence>
<dbReference type="InterPro" id="IPR016040">
    <property type="entry name" value="NAD(P)-bd_dom"/>
</dbReference>
<dbReference type="AlphaFoldDB" id="A0A4Y6PRT3"/>
<organism evidence="2 3">
    <name type="scientific">Persicimonas caeni</name>
    <dbReference type="NCBI Taxonomy" id="2292766"/>
    <lineage>
        <taxon>Bacteria</taxon>
        <taxon>Deltaproteobacteria</taxon>
        <taxon>Bradymonadales</taxon>
        <taxon>Bradymonadaceae</taxon>
        <taxon>Persicimonas</taxon>
    </lineage>
</organism>